<feature type="domain" description="Nitroreductase" evidence="6">
    <location>
        <begin position="64"/>
        <end position="152"/>
    </location>
</feature>
<evidence type="ECO:0000313" key="8">
    <source>
        <dbReference type="Proteomes" id="UP000580568"/>
    </source>
</evidence>
<keyword evidence="3" id="KW-0285">Flavoprotein</keyword>
<evidence type="ECO:0000313" key="7">
    <source>
        <dbReference type="EMBL" id="GFP76971.1"/>
    </source>
</evidence>
<dbReference type="InterPro" id="IPR000415">
    <property type="entry name" value="Nitroreductase-like"/>
</dbReference>
<keyword evidence="8" id="KW-1185">Reference proteome</keyword>
<evidence type="ECO:0000256" key="2">
    <source>
        <dbReference type="ARBA" id="ARBA00007118"/>
    </source>
</evidence>
<comment type="similarity">
    <text evidence="2">Belongs to the nitroreductase family.</text>
</comment>
<dbReference type="InterPro" id="IPR029479">
    <property type="entry name" value="Nitroreductase"/>
</dbReference>
<dbReference type="Pfam" id="PF00881">
    <property type="entry name" value="Nitroreductase"/>
    <property type="match status" value="1"/>
</dbReference>
<dbReference type="RefSeq" id="WP_183278364.1">
    <property type="nucleotide sequence ID" value="NZ_BLZR01000001.1"/>
</dbReference>
<keyword evidence="5" id="KW-0560">Oxidoreductase</keyword>
<gene>
    <name evidence="7" type="ORF">bsdtw1_03083</name>
</gene>
<comment type="cofactor">
    <cofactor evidence="1">
        <name>FMN</name>
        <dbReference type="ChEBI" id="CHEBI:58210"/>
    </cofactor>
</comment>
<accession>A0A6V8SJQ2</accession>
<dbReference type="AlphaFoldDB" id="A0A6V8SJQ2"/>
<reference evidence="7 8" key="1">
    <citation type="submission" date="2020-07" db="EMBL/GenBank/DDBJ databases">
        <title>A new beta-1,3-glucan-decomposing anaerobic bacterium isolated from anoxic soil subjected to biological soil disinfestation.</title>
        <authorList>
            <person name="Ueki A."/>
            <person name="Tonouchi A."/>
        </authorList>
    </citation>
    <scope>NUCLEOTIDE SEQUENCE [LARGE SCALE GENOMIC DNA]</scope>
    <source>
        <strain evidence="7 8">TW1</strain>
    </source>
</reference>
<sequence length="173" mass="19510">MKNFEQICKDRSSIRKFIGKEIEKEKLYQVLNIIKTAPSAGNLQAYEVIVIKSSDLKEKLCEAALNQDFITKAPIVLVFVAKKAESFIRYGERGKVLYSIQDATIACTYAMLACEAIGISSTWVGAFDEEKVIKLLNCKEEETPIALLPIGYTLAPKIPLTRRKESNELFREI</sequence>
<dbReference type="Gene3D" id="3.40.109.10">
    <property type="entry name" value="NADH Oxidase"/>
    <property type="match status" value="1"/>
</dbReference>
<dbReference type="PANTHER" id="PTHR43673:SF2">
    <property type="entry name" value="NITROREDUCTASE"/>
    <property type="match status" value="1"/>
</dbReference>
<keyword evidence="4" id="KW-0288">FMN</keyword>
<organism evidence="7 8">
    <name type="scientific">Clostridium fungisolvens</name>
    <dbReference type="NCBI Taxonomy" id="1604897"/>
    <lineage>
        <taxon>Bacteria</taxon>
        <taxon>Bacillati</taxon>
        <taxon>Bacillota</taxon>
        <taxon>Clostridia</taxon>
        <taxon>Eubacteriales</taxon>
        <taxon>Clostridiaceae</taxon>
        <taxon>Clostridium</taxon>
    </lineage>
</organism>
<name>A0A6V8SJQ2_9CLOT</name>
<comment type="caution">
    <text evidence="7">The sequence shown here is derived from an EMBL/GenBank/DDBJ whole genome shotgun (WGS) entry which is preliminary data.</text>
</comment>
<dbReference type="PANTHER" id="PTHR43673">
    <property type="entry name" value="NAD(P)H NITROREDUCTASE YDGI-RELATED"/>
    <property type="match status" value="1"/>
</dbReference>
<dbReference type="SUPFAM" id="SSF55469">
    <property type="entry name" value="FMN-dependent nitroreductase-like"/>
    <property type="match status" value="1"/>
</dbReference>
<evidence type="ECO:0000256" key="5">
    <source>
        <dbReference type="ARBA" id="ARBA00023002"/>
    </source>
</evidence>
<evidence type="ECO:0000256" key="4">
    <source>
        <dbReference type="ARBA" id="ARBA00022643"/>
    </source>
</evidence>
<dbReference type="Proteomes" id="UP000580568">
    <property type="component" value="Unassembled WGS sequence"/>
</dbReference>
<dbReference type="GO" id="GO:0016491">
    <property type="term" value="F:oxidoreductase activity"/>
    <property type="evidence" value="ECO:0007669"/>
    <property type="project" value="UniProtKB-KW"/>
</dbReference>
<evidence type="ECO:0000256" key="1">
    <source>
        <dbReference type="ARBA" id="ARBA00001917"/>
    </source>
</evidence>
<protein>
    <submittedName>
        <fullName evidence="7">FMN reductase [NAD(P)H]</fullName>
    </submittedName>
</protein>
<proteinExistence type="inferred from homology"/>
<dbReference type="EMBL" id="BLZR01000001">
    <property type="protein sequence ID" value="GFP76971.1"/>
    <property type="molecule type" value="Genomic_DNA"/>
</dbReference>
<evidence type="ECO:0000259" key="6">
    <source>
        <dbReference type="Pfam" id="PF00881"/>
    </source>
</evidence>
<evidence type="ECO:0000256" key="3">
    <source>
        <dbReference type="ARBA" id="ARBA00022630"/>
    </source>
</evidence>